<keyword evidence="3" id="KW-0349">Heme</keyword>
<evidence type="ECO:0000256" key="1">
    <source>
        <dbReference type="ARBA" id="ARBA00022723"/>
    </source>
</evidence>
<keyword evidence="6" id="KW-1185">Reference proteome</keyword>
<evidence type="ECO:0000313" key="5">
    <source>
        <dbReference type="EMBL" id="QDU42989.1"/>
    </source>
</evidence>
<organism evidence="5 6">
    <name type="scientific">Symmachiella dynata</name>
    <dbReference type="NCBI Taxonomy" id="2527995"/>
    <lineage>
        <taxon>Bacteria</taxon>
        <taxon>Pseudomonadati</taxon>
        <taxon>Planctomycetota</taxon>
        <taxon>Planctomycetia</taxon>
        <taxon>Planctomycetales</taxon>
        <taxon>Planctomycetaceae</taxon>
        <taxon>Symmachiella</taxon>
    </lineage>
</organism>
<dbReference type="InterPro" id="IPR022655">
    <property type="entry name" value="DUF1553"/>
</dbReference>
<dbReference type="EMBL" id="CP036276">
    <property type="protein sequence ID" value="QDU42989.1"/>
    <property type="molecule type" value="Genomic_DNA"/>
</dbReference>
<dbReference type="AlphaFoldDB" id="A0A517ZKG5"/>
<protein>
    <submittedName>
        <fullName evidence="5">Planctomycete cytochrome C</fullName>
    </submittedName>
</protein>
<dbReference type="Pfam" id="PF07635">
    <property type="entry name" value="PSCyt1"/>
    <property type="match status" value="1"/>
</dbReference>
<dbReference type="Pfam" id="PF07587">
    <property type="entry name" value="PSD1"/>
    <property type="match status" value="1"/>
</dbReference>
<dbReference type="Proteomes" id="UP000319383">
    <property type="component" value="Chromosome"/>
</dbReference>
<evidence type="ECO:0000256" key="2">
    <source>
        <dbReference type="ARBA" id="ARBA00023004"/>
    </source>
</evidence>
<dbReference type="Pfam" id="PF07583">
    <property type="entry name" value="PSCyt2"/>
    <property type="match status" value="1"/>
</dbReference>
<accession>A0A517ZKG5</accession>
<dbReference type="PROSITE" id="PS51007">
    <property type="entry name" value="CYTC"/>
    <property type="match status" value="1"/>
</dbReference>
<dbReference type="GO" id="GO:0009055">
    <property type="term" value="F:electron transfer activity"/>
    <property type="evidence" value="ECO:0007669"/>
    <property type="project" value="InterPro"/>
</dbReference>
<sequence>MLLLDRIQFGYANSGRQRFLTRFSTGLAIVLLGMVVLGGDSARGGEPKPEDLKFFETKIRPLLHKQCGSCHGEEAQESGLRLDTYRGIWEGGDLGPTVVPGDVKHSLLFAAVDYKDTNLQMPPDGKLPQASIDLIREWIERGAPHPDQNGELQPIPRAGKIDLEEARKHWAFQPITHPQVPEFDQSDWDENPIDAFVFARMRSEGLQPNPPADKRTLIRRATFDLTGLPPTPEEIEEFLADDSPAAFDKVIDRLLASQQYGERWGRHWLDVARYADSNGLDENLAHLDAWKYRNYVIKSFNDDKPFDQFIIEQLAGDILYKKRRGDSTPDSDADFDLLIATGYLTLGPKVLAEQDVVKMEMDIIDEQIDAMGQAVLGLTIACARCHDHKFDPISAEDYYAIAGILKSTKTMQRYETIARYNEHIIATKQQHEAKRQNEVLRAEKKKEIQSVLDAALAELTDEDRKLPPKDAESKFSAEVQAQLKKLREEDKLLKKQTPVLPTAMGVVEGTVDDTRVHVRGSHLTLGKVVQRGVPAVLEQYGSLEIPESTSGRLQLAQWMASSSNPLTARVAVNRIWCWHFGRGIVRTVENFGKLGVPPTHPDLLDWLAAEFMDDGWSIKEMHKRIMRTRTYQMSSAMNPQNVAIDPDNQYFWRSQLRRLDAEEIRDSFLAVSGRLDPSMGGPVLNLPKWKLVFNHRSKDATSYDSNRRSIYLPVIRNNLYDGFYLFDYTNPDVPTGDRGASTVAPQALFLMNSDLVLQSSMSLAKQLFKTSPDNPQERAVLLYQRALGRSPEGAEVDRLLDYTTQLESMLQADPDTKTPQLTAWAVVCQSVLTSNEFLYVK</sequence>
<name>A0A517ZKG5_9PLAN</name>
<dbReference type="PANTHER" id="PTHR35889">
    <property type="entry name" value="CYCLOINULO-OLIGOSACCHARIDE FRUCTANOTRANSFERASE-RELATED"/>
    <property type="match status" value="1"/>
</dbReference>
<dbReference type="InterPro" id="IPR009056">
    <property type="entry name" value="Cyt_c-like_dom"/>
</dbReference>
<keyword evidence="2 3" id="KW-0408">Iron</keyword>
<reference evidence="5 6" key="1">
    <citation type="submission" date="2019-02" db="EMBL/GenBank/DDBJ databases">
        <title>Deep-cultivation of Planctomycetes and their phenomic and genomic characterization uncovers novel biology.</title>
        <authorList>
            <person name="Wiegand S."/>
            <person name="Jogler M."/>
            <person name="Boedeker C."/>
            <person name="Pinto D."/>
            <person name="Vollmers J."/>
            <person name="Rivas-Marin E."/>
            <person name="Kohn T."/>
            <person name="Peeters S.H."/>
            <person name="Heuer A."/>
            <person name="Rast P."/>
            <person name="Oberbeckmann S."/>
            <person name="Bunk B."/>
            <person name="Jeske O."/>
            <person name="Meyerdierks A."/>
            <person name="Storesund J.E."/>
            <person name="Kallscheuer N."/>
            <person name="Luecker S."/>
            <person name="Lage O.M."/>
            <person name="Pohl T."/>
            <person name="Merkel B.J."/>
            <person name="Hornburger P."/>
            <person name="Mueller R.-W."/>
            <person name="Bruemmer F."/>
            <person name="Labrenz M."/>
            <person name="Spormann A.M."/>
            <person name="Op den Camp H."/>
            <person name="Overmann J."/>
            <person name="Amann R."/>
            <person name="Jetten M.S.M."/>
            <person name="Mascher T."/>
            <person name="Medema M.H."/>
            <person name="Devos D.P."/>
            <person name="Kaster A.-K."/>
            <person name="Ovreas L."/>
            <person name="Rohde M."/>
            <person name="Galperin M.Y."/>
            <person name="Jogler C."/>
        </authorList>
    </citation>
    <scope>NUCLEOTIDE SEQUENCE [LARGE SCALE GENOMIC DNA]</scope>
    <source>
        <strain evidence="5 6">Mal52</strain>
    </source>
</reference>
<evidence type="ECO:0000256" key="3">
    <source>
        <dbReference type="PROSITE-ProRule" id="PRU00433"/>
    </source>
</evidence>
<dbReference type="GO" id="GO:0020037">
    <property type="term" value="F:heme binding"/>
    <property type="evidence" value="ECO:0007669"/>
    <property type="project" value="InterPro"/>
</dbReference>
<proteinExistence type="predicted"/>
<dbReference type="RefSeq" id="WP_145374973.1">
    <property type="nucleotide sequence ID" value="NZ_CP036276.1"/>
</dbReference>
<keyword evidence="1 3" id="KW-0479">Metal-binding</keyword>
<dbReference type="GO" id="GO:0046872">
    <property type="term" value="F:metal ion binding"/>
    <property type="evidence" value="ECO:0007669"/>
    <property type="project" value="UniProtKB-KW"/>
</dbReference>
<gene>
    <name evidence="5" type="ORF">Mal52_14600</name>
</gene>
<dbReference type="PANTHER" id="PTHR35889:SF3">
    <property type="entry name" value="F-BOX DOMAIN-CONTAINING PROTEIN"/>
    <property type="match status" value="1"/>
</dbReference>
<dbReference type="InterPro" id="IPR011429">
    <property type="entry name" value="Cyt_c_Planctomycete-type"/>
</dbReference>
<evidence type="ECO:0000313" key="6">
    <source>
        <dbReference type="Proteomes" id="UP000319383"/>
    </source>
</evidence>
<dbReference type="InterPro" id="IPR011444">
    <property type="entry name" value="DUF1549"/>
</dbReference>
<evidence type="ECO:0000259" key="4">
    <source>
        <dbReference type="PROSITE" id="PS51007"/>
    </source>
</evidence>
<feature type="domain" description="Cytochrome c" evidence="4">
    <location>
        <begin position="39"/>
        <end position="258"/>
    </location>
</feature>
<dbReference type="KEGG" id="sdyn:Mal52_14600"/>